<dbReference type="Proteomes" id="UP001232493">
    <property type="component" value="Chromosome"/>
</dbReference>
<organism evidence="1 2">
    <name type="scientific">Marinitoga aeolica</name>
    <dbReference type="NCBI Taxonomy" id="2809031"/>
    <lineage>
        <taxon>Bacteria</taxon>
        <taxon>Thermotogati</taxon>
        <taxon>Thermotogota</taxon>
        <taxon>Thermotogae</taxon>
        <taxon>Petrotogales</taxon>
        <taxon>Petrotogaceae</taxon>
        <taxon>Marinitoga</taxon>
    </lineage>
</organism>
<name>A0ABY8PSX6_9BACT</name>
<keyword evidence="2" id="KW-1185">Reference proteome</keyword>
<protein>
    <submittedName>
        <fullName evidence="1">Uncharacterized protein</fullName>
    </submittedName>
</protein>
<evidence type="ECO:0000313" key="2">
    <source>
        <dbReference type="Proteomes" id="UP001232493"/>
    </source>
</evidence>
<sequence>MNKKSEIIEHIKQKRNEYIERDVKAAKYIGKEGLVFVAASRKLGWSGGVTAVGIDIATDVIKHYAPDKYDKWIDKGKDLIEDFLLNKTNKN</sequence>
<dbReference type="RefSeq" id="WP_281000384.1">
    <property type="nucleotide sequence ID" value="NZ_CP069362.1"/>
</dbReference>
<evidence type="ECO:0000313" key="1">
    <source>
        <dbReference type="EMBL" id="WGS65710.1"/>
    </source>
</evidence>
<gene>
    <name evidence="1" type="ORF">JRV97_03925</name>
</gene>
<proteinExistence type="predicted"/>
<reference evidence="1 2" key="1">
    <citation type="submission" date="2021-02" db="EMBL/GenBank/DDBJ databases">
        <title>Characterization of Marinitoga sp. nov. str. BP5-C20A.</title>
        <authorList>
            <person name="Erauso G."/>
            <person name="Postec A."/>
        </authorList>
    </citation>
    <scope>NUCLEOTIDE SEQUENCE [LARGE SCALE GENOMIC DNA]</scope>
    <source>
        <strain evidence="1 2">BP5-C20A</strain>
    </source>
</reference>
<dbReference type="EMBL" id="CP069362">
    <property type="protein sequence ID" value="WGS65710.1"/>
    <property type="molecule type" value="Genomic_DNA"/>
</dbReference>
<accession>A0ABY8PSX6</accession>